<evidence type="ECO:0000256" key="5">
    <source>
        <dbReference type="ARBA" id="ARBA00022723"/>
    </source>
</evidence>
<accession>A0A4V5NHF4</accession>
<keyword evidence="9 14" id="KW-0805">Transcription regulation</keyword>
<dbReference type="EMBL" id="NAJN01000127">
    <property type="protein sequence ID" value="TKA78789.1"/>
    <property type="molecule type" value="Genomic_DNA"/>
</dbReference>
<dbReference type="STRING" id="331657.A0A4V5NHF4"/>
<evidence type="ECO:0000256" key="8">
    <source>
        <dbReference type="ARBA" id="ARBA00022833"/>
    </source>
</evidence>
<comment type="similarity">
    <text evidence="3 14">Belongs to the TFB4 family.</text>
</comment>
<dbReference type="AlphaFoldDB" id="A0A4V5NHF4"/>
<evidence type="ECO:0000256" key="10">
    <source>
        <dbReference type="ARBA" id="ARBA00023163"/>
    </source>
</evidence>
<evidence type="ECO:0000256" key="9">
    <source>
        <dbReference type="ARBA" id="ARBA00023015"/>
    </source>
</evidence>
<evidence type="ECO:0000256" key="3">
    <source>
        <dbReference type="ARBA" id="ARBA00005273"/>
    </source>
</evidence>
<comment type="subunit">
    <text evidence="14">Component of the 7-subunit TFIIH core complex composed of XPB/SSL2, XPD/RAD3, SSL1, TFB1, TFB2, TFB4 and TFB5, which is active in NER. The core complex associates with the 3-subunit CTD-kinase module TFIIK composed of CCL1, KIN28 and TFB3 to form the 10-subunit holoenzyme (holo-TFIIH) active in transcription.</text>
</comment>
<feature type="region of interest" description="Disordered" evidence="15">
    <location>
        <begin position="80"/>
        <end position="132"/>
    </location>
</feature>
<evidence type="ECO:0000256" key="7">
    <source>
        <dbReference type="ARBA" id="ARBA00022771"/>
    </source>
</evidence>
<feature type="region of interest" description="Disordered" evidence="15">
    <location>
        <begin position="193"/>
        <end position="228"/>
    </location>
</feature>
<feature type="compositionally biased region" description="Polar residues" evidence="15">
    <location>
        <begin position="193"/>
        <end position="205"/>
    </location>
</feature>
<dbReference type="GO" id="GO:0006289">
    <property type="term" value="P:nucleotide-excision repair"/>
    <property type="evidence" value="ECO:0007669"/>
    <property type="project" value="UniProtKB-UniRule"/>
</dbReference>
<keyword evidence="5 14" id="KW-0479">Metal-binding</keyword>
<feature type="compositionally biased region" description="Gly residues" evidence="15">
    <location>
        <begin position="212"/>
        <end position="222"/>
    </location>
</feature>
<organism evidence="16 17">
    <name type="scientific">Cryomyces minteri</name>
    <dbReference type="NCBI Taxonomy" id="331657"/>
    <lineage>
        <taxon>Eukaryota</taxon>
        <taxon>Fungi</taxon>
        <taxon>Dikarya</taxon>
        <taxon>Ascomycota</taxon>
        <taxon>Pezizomycotina</taxon>
        <taxon>Dothideomycetes</taxon>
        <taxon>Dothideomycetes incertae sedis</taxon>
        <taxon>Cryomyces</taxon>
    </lineage>
</organism>
<dbReference type="Proteomes" id="UP000308768">
    <property type="component" value="Unassembled WGS sequence"/>
</dbReference>
<evidence type="ECO:0000256" key="11">
    <source>
        <dbReference type="ARBA" id="ARBA00023204"/>
    </source>
</evidence>
<reference evidence="16 17" key="1">
    <citation type="submission" date="2017-03" db="EMBL/GenBank/DDBJ databases">
        <title>Genomes of endolithic fungi from Antarctica.</title>
        <authorList>
            <person name="Coleine C."/>
            <person name="Masonjones S."/>
            <person name="Stajich J.E."/>
        </authorList>
    </citation>
    <scope>NUCLEOTIDE SEQUENCE [LARGE SCALE GENOMIC DNA]</scope>
    <source>
        <strain evidence="16 17">CCFEE 5187</strain>
    </source>
</reference>
<evidence type="ECO:0000256" key="14">
    <source>
        <dbReference type="RuleBase" id="RU368090"/>
    </source>
</evidence>
<dbReference type="GO" id="GO:0000439">
    <property type="term" value="C:transcription factor TFIIH core complex"/>
    <property type="evidence" value="ECO:0007669"/>
    <property type="project" value="UniProtKB-UniRule"/>
</dbReference>
<comment type="caution">
    <text evidence="16">The sequence shown here is derived from an EMBL/GenBank/DDBJ whole genome shotgun (WGS) entry which is preliminary data.</text>
</comment>
<comment type="subcellular location">
    <subcellularLocation>
        <location evidence="2 14">Nucleus</location>
    </subcellularLocation>
</comment>
<dbReference type="InterPro" id="IPR036465">
    <property type="entry name" value="vWFA_dom_sf"/>
</dbReference>
<proteinExistence type="inferred from homology"/>
<keyword evidence="7 14" id="KW-0863">Zinc-finger</keyword>
<sequence length="435" mass="44696">MNTIDGTSREERTAEAPPPSLLVIVLDTNPHAWALLADTLPLLRAVQNLLVFTNAHLAINHANQIAVIASHNQSAVWLYPTPRPAKSSGPVTNGHASDTSRPDRSNGSAGLDDGDAMDTTHDAGSEPVPPVLDDANKYRPFALIEHALLTNLRALLDHTTPATLRAATNTMMAGALTLALTYISKAAQSASATPSSDTLADSTNPSDTANNSGGGGGGGDTTNGGEASTTRATLHSRILILSTSGDLASQYIPVMNAVFACQRLRIPVDVLKLAGDAVFLQQAADATGGVYLAPPDALHAHGLLQYLMLACLPDQSSRAALVLPGPEEVDFRAACFCHRRVVDVGYVCSICLSIFCDESLGPGGLGGDAGAAGGVGDGEGRAMATCLTCGTQLVMKDFGAKPVVVATAKAPKKKRKRAVDGGVSTPGGGETPGPS</sequence>
<comment type="function">
    <text evidence="1 14">Component of the general transcription and DNA repair factor IIH (TFIIH) core complex, which is involved in general and transcription-coupled nucleotide excision repair (NER) of damaged DNA and, when complexed to TFIIK, in RNA transcription by RNA polymerase II. In NER, TFIIH acts by opening DNA around the lesion to allow the excision of the damaged oligonucleotide and its replacement by a new DNA fragment. In transcription, TFIIH has an essential role in transcription initiation. When the pre-initiation complex (PIC) has been established, TFIIH is required for promoter opening and promoter escape. Phosphorylation of the C-terminal tail (CTD) of the largest subunit of RNA polymerase II by the kinase module TFIIK controls the initiation of transcription.</text>
</comment>
<feature type="region of interest" description="Disordered" evidence="15">
    <location>
        <begin position="410"/>
        <end position="435"/>
    </location>
</feature>
<name>A0A4V5NHF4_9PEZI</name>
<evidence type="ECO:0000256" key="1">
    <source>
        <dbReference type="ARBA" id="ARBA00002817"/>
    </source>
</evidence>
<evidence type="ECO:0000313" key="17">
    <source>
        <dbReference type="Proteomes" id="UP000308768"/>
    </source>
</evidence>
<dbReference type="GO" id="GO:0008270">
    <property type="term" value="F:zinc ion binding"/>
    <property type="evidence" value="ECO:0007669"/>
    <property type="project" value="UniProtKB-KW"/>
</dbReference>
<feature type="compositionally biased region" description="Gly residues" evidence="15">
    <location>
        <begin position="424"/>
        <end position="435"/>
    </location>
</feature>
<dbReference type="GO" id="GO:0005675">
    <property type="term" value="C:transcription factor TFIIH holo complex"/>
    <property type="evidence" value="ECO:0007669"/>
    <property type="project" value="UniProtKB-UniRule"/>
</dbReference>
<keyword evidence="6 14" id="KW-0227">DNA damage</keyword>
<dbReference type="GO" id="GO:0006355">
    <property type="term" value="P:regulation of DNA-templated transcription"/>
    <property type="evidence" value="ECO:0007669"/>
    <property type="project" value="InterPro"/>
</dbReference>
<dbReference type="OrthoDB" id="17307at2759"/>
<evidence type="ECO:0000313" key="16">
    <source>
        <dbReference type="EMBL" id="TKA78789.1"/>
    </source>
</evidence>
<evidence type="ECO:0000256" key="15">
    <source>
        <dbReference type="SAM" id="MobiDB-lite"/>
    </source>
</evidence>
<evidence type="ECO:0000256" key="12">
    <source>
        <dbReference type="ARBA" id="ARBA00023242"/>
    </source>
</evidence>
<evidence type="ECO:0000256" key="13">
    <source>
        <dbReference type="ARBA" id="ARBA00033341"/>
    </source>
</evidence>
<evidence type="ECO:0000256" key="6">
    <source>
        <dbReference type="ARBA" id="ARBA00022763"/>
    </source>
</evidence>
<gene>
    <name evidence="16" type="ORF">B0A49_00821</name>
</gene>
<evidence type="ECO:0000256" key="2">
    <source>
        <dbReference type="ARBA" id="ARBA00004123"/>
    </source>
</evidence>
<dbReference type="PANTHER" id="PTHR12831">
    <property type="entry name" value="TRANSCRIPTION INITIATION FACTOR IIH TFIIH , POLYPEPTIDE 3-RELATED"/>
    <property type="match status" value="1"/>
</dbReference>
<protein>
    <recommendedName>
        <fullName evidence="4 14">General transcription and DNA repair factor IIH subunit TFB4</fullName>
        <shortName evidence="14">TFIIH subunit TFB4</shortName>
    </recommendedName>
    <alternativeName>
        <fullName evidence="13 14">RNA polymerase II transcription factor B subunit 4</fullName>
    </alternativeName>
</protein>
<dbReference type="PANTHER" id="PTHR12831:SF0">
    <property type="entry name" value="GENERAL TRANSCRIPTION FACTOR IIH SUBUNIT 3"/>
    <property type="match status" value="1"/>
</dbReference>
<keyword evidence="10 14" id="KW-0804">Transcription</keyword>
<keyword evidence="17" id="KW-1185">Reference proteome</keyword>
<evidence type="ECO:0000256" key="4">
    <source>
        <dbReference type="ARBA" id="ARBA00021280"/>
    </source>
</evidence>
<keyword evidence="11 14" id="KW-0234">DNA repair</keyword>
<dbReference type="Gene3D" id="3.40.50.410">
    <property type="entry name" value="von Willebrand factor, type A domain"/>
    <property type="match status" value="1"/>
</dbReference>
<dbReference type="InterPro" id="IPR004600">
    <property type="entry name" value="TFIIH_Tfb4/GTF2H3"/>
</dbReference>
<keyword evidence="12 14" id="KW-0539">Nucleus</keyword>
<keyword evidence="8 14" id="KW-0862">Zinc</keyword>
<dbReference type="Pfam" id="PF03850">
    <property type="entry name" value="Tfb4"/>
    <property type="match status" value="1"/>
</dbReference>